<evidence type="ECO:0008006" key="3">
    <source>
        <dbReference type="Google" id="ProtNLM"/>
    </source>
</evidence>
<accession>A0A409Y0V8</accession>
<evidence type="ECO:0000313" key="1">
    <source>
        <dbReference type="EMBL" id="PPQ96658.1"/>
    </source>
</evidence>
<dbReference type="Proteomes" id="UP000284706">
    <property type="component" value="Unassembled WGS sequence"/>
</dbReference>
<organism evidence="1 2">
    <name type="scientific">Gymnopilus dilepis</name>
    <dbReference type="NCBI Taxonomy" id="231916"/>
    <lineage>
        <taxon>Eukaryota</taxon>
        <taxon>Fungi</taxon>
        <taxon>Dikarya</taxon>
        <taxon>Basidiomycota</taxon>
        <taxon>Agaricomycotina</taxon>
        <taxon>Agaricomycetes</taxon>
        <taxon>Agaricomycetidae</taxon>
        <taxon>Agaricales</taxon>
        <taxon>Agaricineae</taxon>
        <taxon>Hymenogastraceae</taxon>
        <taxon>Gymnopilus</taxon>
    </lineage>
</organism>
<evidence type="ECO:0000313" key="2">
    <source>
        <dbReference type="Proteomes" id="UP000284706"/>
    </source>
</evidence>
<name>A0A409Y0V8_9AGAR</name>
<dbReference type="InParanoid" id="A0A409Y0V8"/>
<dbReference type="OrthoDB" id="2985369at2759"/>
<sequence length="567" mass="64359">MSSHGPTDVQMDAPREATATTASLDADVLGHIFELNCNPFLNGSALNNLRSYSQVSHAWRNLALGSPHLWGRVIDLNEFTWLHSRTWADEVVRRAGTTSSLWIRGTFTKREIMAQWFKLPDGTNCMREVSEPHYFPDFFFQFVTCNWSRVERFVVTIGPNSLDPPRWSALLTLPSPNLREFMLSRGLNAMEKEVITDRILFKSAPRLTKFTDHNIGFNIRDAPWLSHIRSLSLGLINPHDLLLILQSTTLLEDLQVEMPRRHQHAINAALTEPFVLNASKQVNIRANFKDCIDLLASFVLARGCEVKLSTRFVEEYPTPEALMSALANLSRCLSAGQSGLQMEVAMRIDCWVTTYPEIDRADESSPTFFSLEIVIQDNPLTFKLCGDCRRARYALPSPFPDLFDVGHLRLDLSIFFSTSYDNKLPGRVPYSSITTDYHQMGPMISLSLILGIATKAKSLHTTAEGIFHILMLEEHQHPHSPFLPFLKTLQTSVEHEDTVIFLLTFISLRRKADRAIALLDLAERPLEVKDGQILPDLILALNKFTGMKVLWRQMGTTDVREHVCRID</sequence>
<gene>
    <name evidence="1" type="ORF">CVT26_010324</name>
</gene>
<comment type="caution">
    <text evidence="1">The sequence shown here is derived from an EMBL/GenBank/DDBJ whole genome shotgun (WGS) entry which is preliminary data.</text>
</comment>
<dbReference type="AlphaFoldDB" id="A0A409Y0V8"/>
<keyword evidence="2" id="KW-1185">Reference proteome</keyword>
<reference evidence="1 2" key="1">
    <citation type="journal article" date="2018" name="Evol. Lett.">
        <title>Horizontal gene cluster transfer increased hallucinogenic mushroom diversity.</title>
        <authorList>
            <person name="Reynolds H.T."/>
            <person name="Vijayakumar V."/>
            <person name="Gluck-Thaler E."/>
            <person name="Korotkin H.B."/>
            <person name="Matheny P.B."/>
            <person name="Slot J.C."/>
        </authorList>
    </citation>
    <scope>NUCLEOTIDE SEQUENCE [LARGE SCALE GENOMIC DNA]</scope>
    <source>
        <strain evidence="1 2">SRW20</strain>
    </source>
</reference>
<protein>
    <recommendedName>
        <fullName evidence="3">F-box domain-containing protein</fullName>
    </recommendedName>
</protein>
<proteinExistence type="predicted"/>
<dbReference type="EMBL" id="NHYE01001338">
    <property type="protein sequence ID" value="PPQ96658.1"/>
    <property type="molecule type" value="Genomic_DNA"/>
</dbReference>